<evidence type="ECO:0000256" key="3">
    <source>
        <dbReference type="ARBA" id="ARBA00022723"/>
    </source>
</evidence>
<evidence type="ECO:0000256" key="2">
    <source>
        <dbReference type="ARBA" id="ARBA00010617"/>
    </source>
</evidence>
<dbReference type="SUPFAM" id="SSF48264">
    <property type="entry name" value="Cytochrome P450"/>
    <property type="match status" value="1"/>
</dbReference>
<keyword evidence="6" id="KW-0503">Monooxygenase</keyword>
<sequence length="529" mass="60213">MAFYFASSIFVGLVGLLLYTVLFVGHRGRSYPPGPPTLPLVGNVHQIPKTGAHFKFSEWARTYGGLFSLKLGPGNAIVLTDRRLVRELVDKKSAIYSDRPTSYILQQLVTQGHYMLLMDYNSEWRKFRKLIAQQFTESMCEKEHVKLINAEATQMMRDLVVEPENYMLHPRRFSNSIVMSVLYGIRTPTVRTAHMEKLYEMLKHFQGVTEFGALPPVDFYPVLKYIPERFFGNWKSRATMVHGKMIGLYADLVNTVRQRRKEHGSKNSLMDRVLDSQEKLGLNEHQVCFIGGVALDGGSDTSGVVILSFMKAMTCFPDIQRKAQAEIDGLINADRSPAWSDYQSLPYISGVVKESMRWRPVGGLVPPHATSEDDWIDGKFIPKGTIVLINAWGLHQEEKYYPEPDKFDPARYTGRTLLAPEYAASADYDSRDHYIYGAGRRLCPGIHLAERNLFIAMAKLLWAFSFEKKIDDNGRVMEPDTNYATGWDEGLVTCTKDFPCRVVPRSPERVETIMREFAQAKADVLSKYD</sequence>
<evidence type="ECO:0000313" key="10">
    <source>
        <dbReference type="Proteomes" id="UP001172673"/>
    </source>
</evidence>
<dbReference type="AlphaFoldDB" id="A0AA38XQB7"/>
<dbReference type="InterPro" id="IPR036396">
    <property type="entry name" value="Cyt_P450_sf"/>
</dbReference>
<feature type="binding site" description="axial binding residue" evidence="7">
    <location>
        <position position="443"/>
    </location>
    <ligand>
        <name>heme</name>
        <dbReference type="ChEBI" id="CHEBI:30413"/>
    </ligand>
    <ligandPart>
        <name>Fe</name>
        <dbReference type="ChEBI" id="CHEBI:18248"/>
    </ligandPart>
</feature>
<comment type="caution">
    <text evidence="9">The sequence shown here is derived from an EMBL/GenBank/DDBJ whole genome shotgun (WGS) entry which is preliminary data.</text>
</comment>
<dbReference type="PRINTS" id="PR00463">
    <property type="entry name" value="EP450I"/>
</dbReference>
<dbReference type="InterPro" id="IPR001128">
    <property type="entry name" value="Cyt_P450"/>
</dbReference>
<comment type="similarity">
    <text evidence="2">Belongs to the cytochrome P450 family.</text>
</comment>
<dbReference type="Pfam" id="PF00067">
    <property type="entry name" value="p450"/>
    <property type="match status" value="1"/>
</dbReference>
<reference evidence="9" key="1">
    <citation type="submission" date="2022-10" db="EMBL/GenBank/DDBJ databases">
        <title>Culturing micro-colonial fungi from biological soil crusts in the Mojave desert and describing Neophaeococcomyces mojavensis, and introducing the new genera and species Taxawa tesnikishii.</title>
        <authorList>
            <person name="Kurbessoian T."/>
            <person name="Stajich J.E."/>
        </authorList>
    </citation>
    <scope>NUCLEOTIDE SEQUENCE</scope>
    <source>
        <strain evidence="9">TK_41</strain>
    </source>
</reference>
<organism evidence="9 10">
    <name type="scientific">Cladophialophora chaetospira</name>
    <dbReference type="NCBI Taxonomy" id="386627"/>
    <lineage>
        <taxon>Eukaryota</taxon>
        <taxon>Fungi</taxon>
        <taxon>Dikarya</taxon>
        <taxon>Ascomycota</taxon>
        <taxon>Pezizomycotina</taxon>
        <taxon>Eurotiomycetes</taxon>
        <taxon>Chaetothyriomycetidae</taxon>
        <taxon>Chaetothyriales</taxon>
        <taxon>Herpotrichiellaceae</taxon>
        <taxon>Cladophialophora</taxon>
    </lineage>
</organism>
<keyword evidence="5 7" id="KW-0408">Iron</keyword>
<evidence type="ECO:0000256" key="4">
    <source>
        <dbReference type="ARBA" id="ARBA00023002"/>
    </source>
</evidence>
<keyword evidence="8" id="KW-1133">Transmembrane helix</keyword>
<dbReference type="GO" id="GO:0016705">
    <property type="term" value="F:oxidoreductase activity, acting on paired donors, with incorporation or reduction of molecular oxygen"/>
    <property type="evidence" value="ECO:0007669"/>
    <property type="project" value="InterPro"/>
</dbReference>
<name>A0AA38XQB7_9EURO</name>
<dbReference type="InterPro" id="IPR050364">
    <property type="entry name" value="Cytochrome_P450_fung"/>
</dbReference>
<dbReference type="GO" id="GO:0004497">
    <property type="term" value="F:monooxygenase activity"/>
    <property type="evidence" value="ECO:0007669"/>
    <property type="project" value="UniProtKB-KW"/>
</dbReference>
<dbReference type="GO" id="GO:0020037">
    <property type="term" value="F:heme binding"/>
    <property type="evidence" value="ECO:0007669"/>
    <property type="project" value="InterPro"/>
</dbReference>
<dbReference type="PANTHER" id="PTHR46300">
    <property type="entry name" value="P450, PUTATIVE (EUROFUNG)-RELATED-RELATED"/>
    <property type="match status" value="1"/>
</dbReference>
<feature type="transmembrane region" description="Helical" evidence="8">
    <location>
        <begin position="6"/>
        <end position="25"/>
    </location>
</feature>
<dbReference type="CDD" id="cd11065">
    <property type="entry name" value="CYP64-like"/>
    <property type="match status" value="1"/>
</dbReference>
<evidence type="ECO:0000256" key="1">
    <source>
        <dbReference type="ARBA" id="ARBA00001971"/>
    </source>
</evidence>
<accession>A0AA38XQB7</accession>
<evidence type="ECO:0000256" key="7">
    <source>
        <dbReference type="PIRSR" id="PIRSR602401-1"/>
    </source>
</evidence>
<evidence type="ECO:0000256" key="6">
    <source>
        <dbReference type="ARBA" id="ARBA00023033"/>
    </source>
</evidence>
<comment type="cofactor">
    <cofactor evidence="1 7">
        <name>heme</name>
        <dbReference type="ChEBI" id="CHEBI:30413"/>
    </cofactor>
</comment>
<dbReference type="GO" id="GO:0005506">
    <property type="term" value="F:iron ion binding"/>
    <property type="evidence" value="ECO:0007669"/>
    <property type="project" value="InterPro"/>
</dbReference>
<keyword evidence="4" id="KW-0560">Oxidoreductase</keyword>
<dbReference type="Gene3D" id="1.10.630.10">
    <property type="entry name" value="Cytochrome P450"/>
    <property type="match status" value="1"/>
</dbReference>
<evidence type="ECO:0000256" key="8">
    <source>
        <dbReference type="SAM" id="Phobius"/>
    </source>
</evidence>
<gene>
    <name evidence="9" type="ORF">H2200_000865</name>
</gene>
<evidence type="ECO:0000256" key="5">
    <source>
        <dbReference type="ARBA" id="ARBA00023004"/>
    </source>
</evidence>
<keyword evidence="3 7" id="KW-0479">Metal-binding</keyword>
<dbReference type="InterPro" id="IPR002401">
    <property type="entry name" value="Cyt_P450_E_grp-I"/>
</dbReference>
<dbReference type="EMBL" id="JAPDRK010000001">
    <property type="protein sequence ID" value="KAJ9617144.1"/>
    <property type="molecule type" value="Genomic_DNA"/>
</dbReference>
<proteinExistence type="inferred from homology"/>
<protein>
    <recommendedName>
        <fullName evidence="11">Cytochrome P450</fullName>
    </recommendedName>
</protein>
<dbReference type="PANTHER" id="PTHR46300:SF2">
    <property type="entry name" value="CYTOCHROME P450 MONOOXYGENASE ALNH-RELATED"/>
    <property type="match status" value="1"/>
</dbReference>
<dbReference type="Proteomes" id="UP001172673">
    <property type="component" value="Unassembled WGS sequence"/>
</dbReference>
<keyword evidence="8" id="KW-0812">Transmembrane</keyword>
<evidence type="ECO:0008006" key="11">
    <source>
        <dbReference type="Google" id="ProtNLM"/>
    </source>
</evidence>
<keyword evidence="8" id="KW-0472">Membrane</keyword>
<evidence type="ECO:0000313" key="9">
    <source>
        <dbReference type="EMBL" id="KAJ9617144.1"/>
    </source>
</evidence>
<keyword evidence="7" id="KW-0349">Heme</keyword>
<keyword evidence="10" id="KW-1185">Reference proteome</keyword>